<dbReference type="EMBL" id="RHPJ01000002">
    <property type="protein sequence ID" value="TGO05269.1"/>
    <property type="molecule type" value="Genomic_DNA"/>
</dbReference>
<dbReference type="AlphaFoldDB" id="A0A4Z1E225"/>
<keyword evidence="3" id="KW-1185">Reference proteome</keyword>
<organism evidence="2 3">
    <name type="scientific">Serinibacter arcticus</name>
    <dbReference type="NCBI Taxonomy" id="1655435"/>
    <lineage>
        <taxon>Bacteria</taxon>
        <taxon>Bacillati</taxon>
        <taxon>Actinomycetota</taxon>
        <taxon>Actinomycetes</taxon>
        <taxon>Micrococcales</taxon>
        <taxon>Beutenbergiaceae</taxon>
        <taxon>Serinibacter</taxon>
    </lineage>
</organism>
<gene>
    <name evidence="2" type="ORF">SERN_1273</name>
</gene>
<evidence type="ECO:0000256" key="1">
    <source>
        <dbReference type="SAM" id="MobiDB-lite"/>
    </source>
</evidence>
<reference evidence="2 3" key="1">
    <citation type="submission" date="2018-11" db="EMBL/GenBank/DDBJ databases">
        <title>Complete genome sequencing of the Actinobacteria Serinibacter sp. K3-2.</title>
        <authorList>
            <person name="Rakitin A.L."/>
            <person name="Beletsky A.V."/>
            <person name="Mardanov A.V."/>
            <person name="Ravin N.V."/>
            <person name="Gromova A.S."/>
            <person name="Filippova S.N."/>
            <person name="Gal'Chenko V.F."/>
        </authorList>
    </citation>
    <scope>NUCLEOTIDE SEQUENCE [LARGE SCALE GENOMIC DNA]</scope>
    <source>
        <strain evidence="2 3">K3-2</strain>
    </source>
</reference>
<evidence type="ECO:0000313" key="2">
    <source>
        <dbReference type="EMBL" id="TGO05269.1"/>
    </source>
</evidence>
<evidence type="ECO:0000313" key="3">
    <source>
        <dbReference type="Proteomes" id="UP000297318"/>
    </source>
</evidence>
<dbReference type="Proteomes" id="UP000297318">
    <property type="component" value="Unassembled WGS sequence"/>
</dbReference>
<sequence>MRPPQSAAASETQPLTAAAGPVRSDSVAGEIDDDPVAV</sequence>
<protein>
    <submittedName>
        <fullName evidence="2">Uncharacterized protein</fullName>
    </submittedName>
</protein>
<proteinExistence type="predicted"/>
<comment type="caution">
    <text evidence="2">The sequence shown here is derived from an EMBL/GenBank/DDBJ whole genome shotgun (WGS) entry which is preliminary data.</text>
</comment>
<name>A0A4Z1E225_9MICO</name>
<accession>A0A4Z1E225</accession>
<feature type="region of interest" description="Disordered" evidence="1">
    <location>
        <begin position="1"/>
        <end position="38"/>
    </location>
</feature>